<keyword evidence="8" id="KW-1185">Reference proteome</keyword>
<organism evidence="7 8">
    <name type="scientific">Aeromicrobium yanjiei</name>
    <dbReference type="NCBI Taxonomy" id="2662028"/>
    <lineage>
        <taxon>Bacteria</taxon>
        <taxon>Bacillati</taxon>
        <taxon>Actinomycetota</taxon>
        <taxon>Actinomycetes</taxon>
        <taxon>Propionibacteriales</taxon>
        <taxon>Nocardioidaceae</taxon>
        <taxon>Aeromicrobium</taxon>
    </lineage>
</organism>
<feature type="transmembrane region" description="Helical" evidence="6">
    <location>
        <begin position="162"/>
        <end position="182"/>
    </location>
</feature>
<feature type="binding site" evidence="5">
    <location>
        <position position="195"/>
    </location>
    <ligand>
        <name>Zn(2+)</name>
        <dbReference type="ChEBI" id="CHEBI:29105"/>
    </ligand>
</feature>
<evidence type="ECO:0000256" key="1">
    <source>
        <dbReference type="ARBA" id="ARBA00004141"/>
    </source>
</evidence>
<keyword evidence="5" id="KW-0479">Metal-binding</keyword>
<feature type="transmembrane region" description="Helical" evidence="6">
    <location>
        <begin position="109"/>
        <end position="128"/>
    </location>
</feature>
<feature type="transmembrane region" description="Helical" evidence="6">
    <location>
        <begin position="20"/>
        <end position="39"/>
    </location>
</feature>
<comment type="subcellular location">
    <subcellularLocation>
        <location evidence="1">Membrane</location>
        <topology evidence="1">Multi-pass membrane protein</topology>
    </subcellularLocation>
</comment>
<evidence type="ECO:0000256" key="4">
    <source>
        <dbReference type="ARBA" id="ARBA00023136"/>
    </source>
</evidence>
<feature type="transmembrane region" description="Helical" evidence="6">
    <location>
        <begin position="197"/>
        <end position="217"/>
    </location>
</feature>
<feature type="binding site" evidence="5">
    <location>
        <position position="199"/>
    </location>
    <ligand>
        <name>Zn(2+)</name>
        <dbReference type="ChEBI" id="CHEBI:29105"/>
    </ligand>
</feature>
<gene>
    <name evidence="7" type="ORF">GEV26_15450</name>
</gene>
<dbReference type="PANTHER" id="PTHR20855">
    <property type="entry name" value="ADIPOR/PROGESTIN RECEPTOR-RELATED"/>
    <property type="match status" value="1"/>
</dbReference>
<keyword evidence="5" id="KW-0862">Zinc</keyword>
<evidence type="ECO:0000256" key="3">
    <source>
        <dbReference type="ARBA" id="ARBA00022989"/>
    </source>
</evidence>
<dbReference type="PANTHER" id="PTHR20855:SF3">
    <property type="entry name" value="LD03007P"/>
    <property type="match status" value="1"/>
</dbReference>
<dbReference type="GO" id="GO:0016020">
    <property type="term" value="C:membrane"/>
    <property type="evidence" value="ECO:0007669"/>
    <property type="project" value="UniProtKB-SubCell"/>
</dbReference>
<keyword evidence="4 6" id="KW-0472">Membrane</keyword>
<protein>
    <submittedName>
        <fullName evidence="7">Hemolysin III family protein</fullName>
    </submittedName>
</protein>
<evidence type="ECO:0000313" key="8">
    <source>
        <dbReference type="Proteomes" id="UP000392064"/>
    </source>
</evidence>
<keyword evidence="3 6" id="KW-1133">Transmembrane helix</keyword>
<sequence length="221" mass="23846">MHDQLVDTVAEIKPRLRGWLHAATAPLAFIALLGMLVVADSTRDRLGVAVYMVSALLLFTCSAVYHTGTWSPRHMRLLKRIDHANIFVLIAGSSTPFALMLLSEQRAAILLATMWGGAALGIAFKIFWVDAPRWSNAPLYLLLGWAPVIFAGDFVDAASPTVLFLLTAGGLLYTAGAVVYGTKRPDPSPAFFGYHEVFHSLTVAAFAAHCLGVGVLLHTQS</sequence>
<dbReference type="EMBL" id="CP045737">
    <property type="protein sequence ID" value="QGG43318.1"/>
    <property type="molecule type" value="Genomic_DNA"/>
</dbReference>
<dbReference type="InterPro" id="IPR004254">
    <property type="entry name" value="AdipoR/HlyIII-related"/>
</dbReference>
<evidence type="ECO:0000313" key="7">
    <source>
        <dbReference type="EMBL" id="QGG43318.1"/>
    </source>
</evidence>
<name>A0A5Q2MKS2_9ACTN</name>
<dbReference type="Proteomes" id="UP000392064">
    <property type="component" value="Chromosome"/>
</dbReference>
<evidence type="ECO:0000256" key="6">
    <source>
        <dbReference type="SAM" id="Phobius"/>
    </source>
</evidence>
<dbReference type="AlphaFoldDB" id="A0A5Q2MKS2"/>
<feature type="transmembrane region" description="Helical" evidence="6">
    <location>
        <begin position="46"/>
        <end position="65"/>
    </location>
</feature>
<proteinExistence type="predicted"/>
<keyword evidence="2 6" id="KW-0812">Transmembrane</keyword>
<feature type="transmembrane region" description="Helical" evidence="6">
    <location>
        <begin position="134"/>
        <end position="155"/>
    </location>
</feature>
<dbReference type="Pfam" id="PF03006">
    <property type="entry name" value="HlyIII"/>
    <property type="match status" value="1"/>
</dbReference>
<feature type="binding site" evidence="5">
    <location>
        <position position="66"/>
    </location>
    <ligand>
        <name>Zn(2+)</name>
        <dbReference type="ChEBI" id="CHEBI:29105"/>
    </ligand>
</feature>
<evidence type="ECO:0000256" key="5">
    <source>
        <dbReference type="PIRSR" id="PIRSR604254-1"/>
    </source>
</evidence>
<accession>A0A5Q2MKS2</accession>
<feature type="transmembrane region" description="Helical" evidence="6">
    <location>
        <begin position="85"/>
        <end position="102"/>
    </location>
</feature>
<evidence type="ECO:0000256" key="2">
    <source>
        <dbReference type="ARBA" id="ARBA00022692"/>
    </source>
</evidence>
<dbReference type="GO" id="GO:0046872">
    <property type="term" value="F:metal ion binding"/>
    <property type="evidence" value="ECO:0007669"/>
    <property type="project" value="UniProtKB-KW"/>
</dbReference>
<reference evidence="7 8" key="1">
    <citation type="submission" date="2019-11" db="EMBL/GenBank/DDBJ databases">
        <authorList>
            <person name="Li J."/>
        </authorList>
    </citation>
    <scope>NUCLEOTIDE SEQUENCE [LARGE SCALE GENOMIC DNA]</scope>
    <source>
        <strain evidence="7 8">MF47</strain>
    </source>
</reference>
<dbReference type="KEGG" id="aef:GEV26_15450"/>